<dbReference type="EMBL" id="AMCI01007650">
    <property type="protein sequence ID" value="EJW92268.1"/>
    <property type="molecule type" value="Genomic_DNA"/>
</dbReference>
<evidence type="ECO:0000313" key="1">
    <source>
        <dbReference type="EMBL" id="EJW92268.1"/>
    </source>
</evidence>
<reference evidence="1" key="1">
    <citation type="journal article" date="2012" name="PLoS ONE">
        <title>Gene sets for utilization of primary and secondary nutrition supplies in the distal gut of endangered iberian lynx.</title>
        <authorList>
            <person name="Alcaide M."/>
            <person name="Messina E."/>
            <person name="Richter M."/>
            <person name="Bargiela R."/>
            <person name="Peplies J."/>
            <person name="Huws S.A."/>
            <person name="Newbold C.J."/>
            <person name="Golyshin P.N."/>
            <person name="Simon M.A."/>
            <person name="Lopez G."/>
            <person name="Yakimov M.M."/>
            <person name="Ferrer M."/>
        </authorList>
    </citation>
    <scope>NUCLEOTIDE SEQUENCE</scope>
</reference>
<sequence length="54" mass="6205">MGIKLLCTWHRHRPCGHFLQPAVLPLQGYGCPGQFRFCLPPLPRSWPLQSGHLR</sequence>
<organism evidence="1">
    <name type="scientific">gut metagenome</name>
    <dbReference type="NCBI Taxonomy" id="749906"/>
    <lineage>
        <taxon>unclassified sequences</taxon>
        <taxon>metagenomes</taxon>
        <taxon>organismal metagenomes</taxon>
    </lineage>
</organism>
<proteinExistence type="predicted"/>
<accession>J9FCW8</accession>
<comment type="caution">
    <text evidence="1">The sequence shown here is derived from an EMBL/GenBank/DDBJ whole genome shotgun (WGS) entry which is preliminary data.</text>
</comment>
<dbReference type="AlphaFoldDB" id="J9FCW8"/>
<protein>
    <submittedName>
        <fullName evidence="1">Uncharacterized protein</fullName>
    </submittedName>
</protein>
<gene>
    <name evidence="1" type="ORF">EVA_19625</name>
</gene>
<name>J9FCW8_9ZZZZ</name>